<name>D3V498_XENBS</name>
<dbReference type="HOGENOM" id="CLU_2209013_0_0_6"/>
<evidence type="ECO:0000313" key="2">
    <source>
        <dbReference type="EMBL" id="CBJ82477.1"/>
    </source>
</evidence>
<feature type="transmembrane region" description="Helical" evidence="1">
    <location>
        <begin position="61"/>
        <end position="79"/>
    </location>
</feature>
<gene>
    <name evidence="2" type="ordered locus">XBJ1_3359</name>
</gene>
<dbReference type="KEGG" id="xbo:XBJ1_3359"/>
<sequence>MPNPFKTYVKKSSSFLISMTAYFSSILFLIIFSCCDKYSFSFFRSCIACILDAFVDDLLSIMFKLLSVNFFISDLKYAFIRKLFRKIETLNADSVTLLAVSIPIVAK</sequence>
<protein>
    <submittedName>
        <fullName evidence="2">Uncharacterized protein</fullName>
    </submittedName>
</protein>
<reference evidence="2" key="1">
    <citation type="journal article" date="2011" name="PLoS ONE">
        <title>The entomopathogenic bacterial endosymbionts xenorhabdus and photorhabdus: convergent lifestyles from divergent genomes.</title>
        <authorList>
            <person name="Chaston J.M."/>
            <person name="Suen G."/>
            <person name="Tucker S.L."/>
            <person name="Andersen A.W."/>
            <person name="Bhasin A."/>
            <person name="Bode E."/>
            <person name="Bode H.B."/>
            <person name="Brachmann A.O."/>
            <person name="Cowles C.E."/>
            <person name="Cowles K.N."/>
            <person name="Darby C."/>
            <person name="de Leon L."/>
            <person name="Drace K."/>
            <person name="Du Z."/>
            <person name="Givaudan A."/>
            <person name="Herbert Tran E.E."/>
            <person name="Jewell K.A."/>
            <person name="Knack J.J."/>
            <person name="Krasomil-Osterfeld K.C."/>
            <person name="Kukor R."/>
            <person name="Lanois A."/>
            <person name="Latreille P."/>
            <person name="Leimgruber N.K."/>
            <person name="Lipke C.M."/>
            <person name="Liu R."/>
            <person name="Lu X."/>
            <person name="Martens E.C."/>
            <person name="Marri P.R."/>
            <person name="Medigue C."/>
            <person name="Menard M.L."/>
            <person name="Miller N.M."/>
            <person name="Morales-Soto N."/>
            <person name="Norton S."/>
            <person name="Ogier J.C."/>
            <person name="Orchard S.S."/>
            <person name="Park D."/>
            <person name="Park Y."/>
            <person name="Qurollo B.A."/>
            <person name="Sugar D.R."/>
            <person name="Richards G.R."/>
            <person name="Rouy Z."/>
            <person name="Slominski B."/>
            <person name="Slominski K."/>
            <person name="Snyder H."/>
            <person name="Tjaden B.C."/>
            <person name="van der Hoeven R."/>
            <person name="Welch R.D."/>
            <person name="Wheeler C."/>
            <person name="Xiang B."/>
            <person name="Barbazuk B."/>
            <person name="Gaudriault S."/>
            <person name="Goodner B."/>
            <person name="Slater S.C."/>
            <person name="Forst S."/>
            <person name="Goldman B.S."/>
            <person name="Goodrich-Blair H."/>
        </authorList>
    </citation>
    <scope>NUCLEOTIDE SEQUENCE [LARGE SCALE GENOMIC DNA]</scope>
    <source>
        <strain evidence="2">SS-2004</strain>
    </source>
</reference>
<feature type="transmembrane region" description="Helical" evidence="1">
    <location>
        <begin position="12"/>
        <end position="31"/>
    </location>
</feature>
<evidence type="ECO:0000256" key="1">
    <source>
        <dbReference type="SAM" id="Phobius"/>
    </source>
</evidence>
<dbReference type="PROSITE" id="PS51257">
    <property type="entry name" value="PROKAR_LIPOPROTEIN"/>
    <property type="match status" value="1"/>
</dbReference>
<dbReference type="EMBL" id="FN667741">
    <property type="protein sequence ID" value="CBJ82477.1"/>
    <property type="molecule type" value="Genomic_DNA"/>
</dbReference>
<dbReference type="Proteomes" id="UP000002045">
    <property type="component" value="Chromosome"/>
</dbReference>
<dbReference type="AlphaFoldDB" id="D3V498"/>
<evidence type="ECO:0000313" key="3">
    <source>
        <dbReference type="Proteomes" id="UP000002045"/>
    </source>
</evidence>
<accession>D3V498</accession>
<proteinExistence type="predicted"/>
<keyword evidence="1" id="KW-1133">Transmembrane helix</keyword>
<keyword evidence="1" id="KW-0812">Transmembrane</keyword>
<organism evidence="2 3">
    <name type="scientific">Xenorhabdus bovienii (strain SS-2004)</name>
    <name type="common">Xenorhabdus nematophila subsp. bovienii</name>
    <dbReference type="NCBI Taxonomy" id="406818"/>
    <lineage>
        <taxon>Bacteria</taxon>
        <taxon>Pseudomonadati</taxon>
        <taxon>Pseudomonadota</taxon>
        <taxon>Gammaproteobacteria</taxon>
        <taxon>Enterobacterales</taxon>
        <taxon>Morganellaceae</taxon>
        <taxon>Xenorhabdus</taxon>
    </lineage>
</organism>
<keyword evidence="1" id="KW-0472">Membrane</keyword>